<keyword evidence="3" id="KW-1185">Reference proteome</keyword>
<name>A0AAV5X372_9BILA</name>
<protein>
    <recommendedName>
        <fullName evidence="4">MFS transporter</fullName>
    </recommendedName>
</protein>
<organism evidence="2 3">
    <name type="scientific">Pristionchus fissidentatus</name>
    <dbReference type="NCBI Taxonomy" id="1538716"/>
    <lineage>
        <taxon>Eukaryota</taxon>
        <taxon>Metazoa</taxon>
        <taxon>Ecdysozoa</taxon>
        <taxon>Nematoda</taxon>
        <taxon>Chromadorea</taxon>
        <taxon>Rhabditida</taxon>
        <taxon>Rhabditina</taxon>
        <taxon>Diplogasteromorpha</taxon>
        <taxon>Diplogasteroidea</taxon>
        <taxon>Neodiplogasteridae</taxon>
        <taxon>Pristionchus</taxon>
    </lineage>
</organism>
<feature type="non-terminal residue" evidence="2">
    <location>
        <position position="1"/>
    </location>
</feature>
<reference evidence="2" key="1">
    <citation type="submission" date="2023-10" db="EMBL/GenBank/DDBJ databases">
        <title>Genome assembly of Pristionchus species.</title>
        <authorList>
            <person name="Yoshida K."/>
            <person name="Sommer R.J."/>
        </authorList>
    </citation>
    <scope>NUCLEOTIDE SEQUENCE</scope>
    <source>
        <strain evidence="2">RS5133</strain>
    </source>
</reference>
<evidence type="ECO:0000256" key="1">
    <source>
        <dbReference type="SAM" id="Phobius"/>
    </source>
</evidence>
<accession>A0AAV5X372</accession>
<keyword evidence="1" id="KW-0812">Transmembrane</keyword>
<keyword evidence="1" id="KW-1133">Transmembrane helix</keyword>
<comment type="caution">
    <text evidence="2">The sequence shown here is derived from an EMBL/GenBank/DDBJ whole genome shotgun (WGS) entry which is preliminary data.</text>
</comment>
<dbReference type="EMBL" id="BTSY01000007">
    <property type="protein sequence ID" value="GMT36702.1"/>
    <property type="molecule type" value="Genomic_DNA"/>
</dbReference>
<feature type="non-terminal residue" evidence="2">
    <location>
        <position position="75"/>
    </location>
</feature>
<sequence>IPAAPIFGAISTALKGTSTAVADQFFAYRNTLFLNVALTFASAIFTGLVAICYYERDSKAIEKTKEENDDESTAL</sequence>
<feature type="transmembrane region" description="Helical" evidence="1">
    <location>
        <begin position="32"/>
        <end position="54"/>
    </location>
</feature>
<evidence type="ECO:0008006" key="4">
    <source>
        <dbReference type="Google" id="ProtNLM"/>
    </source>
</evidence>
<evidence type="ECO:0000313" key="2">
    <source>
        <dbReference type="EMBL" id="GMT36702.1"/>
    </source>
</evidence>
<proteinExistence type="predicted"/>
<dbReference type="Proteomes" id="UP001432322">
    <property type="component" value="Unassembled WGS sequence"/>
</dbReference>
<dbReference type="AlphaFoldDB" id="A0AAV5X372"/>
<gene>
    <name evidence="2" type="ORF">PFISCL1PPCAC_27999</name>
</gene>
<evidence type="ECO:0000313" key="3">
    <source>
        <dbReference type="Proteomes" id="UP001432322"/>
    </source>
</evidence>
<keyword evidence="1" id="KW-0472">Membrane</keyword>